<dbReference type="STRING" id="47839.BN973_01981"/>
<organism evidence="1">
    <name type="scientific">Mycobacterium triplex</name>
    <dbReference type="NCBI Taxonomy" id="47839"/>
    <lineage>
        <taxon>Bacteria</taxon>
        <taxon>Bacillati</taxon>
        <taxon>Actinomycetota</taxon>
        <taxon>Actinomycetes</taxon>
        <taxon>Mycobacteriales</taxon>
        <taxon>Mycobacteriaceae</taxon>
        <taxon>Mycobacterium</taxon>
        <taxon>Mycobacterium simiae complex</taxon>
    </lineage>
</organism>
<gene>
    <name evidence="1" type="ORF">BN973_01981</name>
</gene>
<reference evidence="1" key="2">
    <citation type="submission" date="2014-04" db="EMBL/GenBank/DDBJ databases">
        <authorList>
            <person name="Urmite Genomes U."/>
        </authorList>
    </citation>
    <scope>NUCLEOTIDE SEQUENCE</scope>
    <source>
        <strain evidence="1">DSM 44626</strain>
    </source>
</reference>
<reference evidence="1" key="1">
    <citation type="journal article" date="2014" name="Genome Announc.">
        <title>Draft Genome Sequence of Mycobacterium triplex DSM 44626.</title>
        <authorList>
            <person name="Sassi M."/>
            <person name="Croce O."/>
            <person name="Robert C."/>
            <person name="Raoult D."/>
            <person name="Drancourt M."/>
        </authorList>
    </citation>
    <scope>NUCLEOTIDE SEQUENCE [LARGE SCALE GENOMIC DNA]</scope>
    <source>
        <strain evidence="1">DSM 44626</strain>
    </source>
</reference>
<dbReference type="AlphaFoldDB" id="A0A024JVH3"/>
<dbReference type="EMBL" id="HG964446">
    <property type="protein sequence ID" value="CDO87626.1"/>
    <property type="molecule type" value="Genomic_DNA"/>
</dbReference>
<sequence length="48" mass="5309">MLLLSNVHDGLATPVLDADDNEVMSWLEALFNVHFAAAREALRSRVAE</sequence>
<name>A0A024JVH3_9MYCO</name>
<accession>A0A024JVH3</accession>
<protein>
    <submittedName>
        <fullName evidence="1">Uncharacterized protein</fullName>
    </submittedName>
</protein>
<dbReference type="HOGENOM" id="CLU_3155150_0_0_11"/>
<evidence type="ECO:0000313" key="1">
    <source>
        <dbReference type="EMBL" id="CDO87626.1"/>
    </source>
</evidence>
<dbReference type="Proteomes" id="UP000028880">
    <property type="component" value="Unassembled WGS sequence"/>
</dbReference>
<proteinExistence type="predicted"/>